<reference evidence="2" key="1">
    <citation type="submission" date="2011-02" db="EMBL/GenBank/DDBJ databases">
        <title>The complete genome of Planctomyces brasiliensis DSM 5305.</title>
        <authorList>
            <person name="Lucas S."/>
            <person name="Copeland A."/>
            <person name="Lapidus A."/>
            <person name="Bruce D."/>
            <person name="Goodwin L."/>
            <person name="Pitluck S."/>
            <person name="Kyrpides N."/>
            <person name="Mavromatis K."/>
            <person name="Pagani I."/>
            <person name="Ivanova N."/>
            <person name="Ovchinnikova G."/>
            <person name="Lu M."/>
            <person name="Detter J.C."/>
            <person name="Han C."/>
            <person name="Land M."/>
            <person name="Hauser L."/>
            <person name="Markowitz V."/>
            <person name="Cheng J.-F."/>
            <person name="Hugenholtz P."/>
            <person name="Woyke T."/>
            <person name="Wu D."/>
            <person name="Tindall B."/>
            <person name="Pomrenke H.G."/>
            <person name="Brambilla E."/>
            <person name="Klenk H.-P."/>
            <person name="Eisen J.A."/>
        </authorList>
    </citation>
    <scope>NUCLEOTIDE SEQUENCE [LARGE SCALE GENOMIC DNA]</scope>
    <source>
        <strain evidence="2">ATCC 49424 / DSM 5305 / JCM 21570 / NBRC 103401 / IFAM 1448</strain>
    </source>
</reference>
<dbReference type="EC" id="4.3.1.3" evidence="1"/>
<protein>
    <submittedName>
        <fullName evidence="1">Histidine ammonia-lyase</fullName>
        <ecNumber evidence="1">4.3.1.3</ecNumber>
    </submittedName>
</protein>
<gene>
    <name evidence="1" type="ordered locus">Plabr_3153</name>
</gene>
<keyword evidence="1" id="KW-0456">Lyase</keyword>
<feature type="modified residue" description="MIO" evidence="3">
    <location>
        <position position="155"/>
    </location>
</feature>
<keyword evidence="2" id="KW-1185">Reference proteome</keyword>
<evidence type="ECO:0000313" key="2">
    <source>
        <dbReference type="Proteomes" id="UP000006860"/>
    </source>
</evidence>
<organism evidence="1 2">
    <name type="scientific">Rubinisphaera brasiliensis (strain ATCC 49424 / DSM 5305 / JCM 21570 / IAM 15109 / NBRC 103401 / IFAM 1448)</name>
    <name type="common">Planctomyces brasiliensis</name>
    <dbReference type="NCBI Taxonomy" id="756272"/>
    <lineage>
        <taxon>Bacteria</taxon>
        <taxon>Pseudomonadati</taxon>
        <taxon>Planctomycetota</taxon>
        <taxon>Planctomycetia</taxon>
        <taxon>Planctomycetales</taxon>
        <taxon>Planctomycetaceae</taxon>
        <taxon>Rubinisphaera</taxon>
    </lineage>
</organism>
<dbReference type="Gene3D" id="1.20.200.10">
    <property type="entry name" value="Fumarase/aspartase (Central domain)"/>
    <property type="match status" value="1"/>
</dbReference>
<keyword evidence="3" id="KW-0002">3D-structure</keyword>
<dbReference type="eggNOG" id="COG2986">
    <property type="taxonomic scope" value="Bacteria"/>
</dbReference>
<dbReference type="SMR" id="F0SIS6"/>
<dbReference type="PANTHER" id="PTHR10362">
    <property type="entry name" value="HISTIDINE AMMONIA-LYASE"/>
    <property type="match status" value="1"/>
</dbReference>
<dbReference type="BRENDA" id="4.3.1.24">
    <property type="organism ID" value="16088"/>
</dbReference>
<dbReference type="STRING" id="756272.Plabr_3153"/>
<reference evidence="3" key="2">
    <citation type="journal article" date="2024" name="Angew. Chem. Int. Ed.">
        <title>Engineered Phenylalanine Ammonia-Lyases for the Enantioselective Synthesis of Aspartic Acid Derivatives.</title>
        <authorList>
            <person name="Buslov I."/>
            <person name="Desmons S."/>
            <person name="Duhoo Y."/>
            <person name="Hu X."/>
        </authorList>
    </citation>
    <scope>STRUCTURE BY ELECTRON MICROSCOPY (2.17 ANGSTROMS)</scope>
    <scope>DEHYDRATION/CYCLIZATION AT ALA-153; SER-154 AND GLY-155</scope>
</reference>
<dbReference type="HOGENOM" id="CLU_014801_3_2_0"/>
<dbReference type="InterPro" id="IPR024083">
    <property type="entry name" value="Fumarase/histidase_N"/>
</dbReference>
<dbReference type="AlphaFoldDB" id="F0SIS6"/>
<dbReference type="PDB" id="9EQ5">
    <property type="method" value="EM"/>
    <property type="resolution" value="2.17 A"/>
    <property type="chains" value="A/B/C/D=1-550"/>
</dbReference>
<accession>F0SIS6</accession>
<feature type="modified residue" description="MIO" evidence="3">
    <location>
        <position position="153"/>
    </location>
</feature>
<feature type="modified residue" description="MIO" evidence="3">
    <location>
        <position position="154"/>
    </location>
</feature>
<dbReference type="CDD" id="cd00332">
    <property type="entry name" value="PAL-HAL"/>
    <property type="match status" value="1"/>
</dbReference>
<dbReference type="SUPFAM" id="SSF48557">
    <property type="entry name" value="L-aspartase-like"/>
    <property type="match status" value="1"/>
</dbReference>
<dbReference type="InterPro" id="IPR001106">
    <property type="entry name" value="Aromatic_Lyase"/>
</dbReference>
<dbReference type="InterPro" id="IPR008948">
    <property type="entry name" value="L-Aspartase-like"/>
</dbReference>
<name>F0SIS6_RUBBR</name>
<dbReference type="EMBL" id="CP002546">
    <property type="protein sequence ID" value="ADY60750.1"/>
    <property type="molecule type" value="Genomic_DNA"/>
</dbReference>
<dbReference type="Gene3D" id="1.10.275.10">
    <property type="entry name" value="Fumarase/aspartase (N-terminal domain)"/>
    <property type="match status" value="1"/>
</dbReference>
<dbReference type="Pfam" id="PF00221">
    <property type="entry name" value="Lyase_aromatic"/>
    <property type="match status" value="1"/>
</dbReference>
<proteinExistence type="evidence at protein level"/>
<sequence>MLASSPSGHTNPVLSGAPLSINVVADIGRQRLIPSLTDDEQVLNRVHACRDVVQKAVRNNERIYGITTGFGGMSDIPIPPQHVAQTQDNLLAFLSTSTGASLDPRHVRAAMALRANVLLQGRSGVRLELIERLVEFLRQDAIPVVCDLGSIGASGDLVPLGVIARSIIGHPSTTQVKYQGEQADSHDVLQQLNYSALQLEAKEGLALVNGTSFSSAIAANCVFESQRLLSLSLVLQSIMVRALGGHPEAFHPFVDENKPHPGQGWSAQMMRDLLSYSPNDSKRNGDLAQDRYSLRCLAQYFAPIVEGIAQISQSISTEMNAVSDNPLIDVDTGRFHQSGNFLGQYVAMSMDQLRRHLGLLAKHLDVQIAQLVAPAFNNGLPASLRGNSSRPFNMGLKGLQITGNSIMPLLTYLGNPLTEHFPTHAEEFNQNINGLSWGSANLAWRSVQLFQHYLSVASIFAVQAIDLRAGLEADHCDGRELLGETATELYETVYDLLERNCGQESPFLFNDDEQSLEVDLQMLNGDLAGAGRMHEAVSSVTDSFLAEFCE</sequence>
<dbReference type="Proteomes" id="UP000006860">
    <property type="component" value="Chromosome"/>
</dbReference>
<evidence type="ECO:0007829" key="3">
    <source>
        <dbReference type="PDB" id="9EQ5"/>
    </source>
</evidence>
<evidence type="ECO:0000313" key="1">
    <source>
        <dbReference type="EMBL" id="ADY60750.1"/>
    </source>
</evidence>
<dbReference type="KEGG" id="pbs:Plabr_3153"/>
<dbReference type="GO" id="GO:0004397">
    <property type="term" value="F:histidine ammonia-lyase activity"/>
    <property type="evidence" value="ECO:0007669"/>
    <property type="project" value="UniProtKB-EC"/>
</dbReference>
<dbReference type="EMDB" id="EMD-19897"/>